<protein>
    <submittedName>
        <fullName evidence="2">4-hydroxybutyrate coenzyme A transferase domain protein</fullName>
    </submittedName>
</protein>
<feature type="domain" description="Acetyl-CoA hydrolase/transferase N-terminal" evidence="1">
    <location>
        <begin position="40"/>
        <end position="208"/>
    </location>
</feature>
<dbReference type="OrthoDB" id="10250396at2759"/>
<dbReference type="InterPro" id="IPR003702">
    <property type="entry name" value="ActCoA_hydro_N"/>
</dbReference>
<organism evidence="2 3">
    <name type="scientific">Dictyocaulus viviparus</name>
    <name type="common">Bovine lungworm</name>
    <dbReference type="NCBI Taxonomy" id="29172"/>
    <lineage>
        <taxon>Eukaryota</taxon>
        <taxon>Metazoa</taxon>
        <taxon>Ecdysozoa</taxon>
        <taxon>Nematoda</taxon>
        <taxon>Chromadorea</taxon>
        <taxon>Rhabditida</taxon>
        <taxon>Rhabditina</taxon>
        <taxon>Rhabditomorpha</taxon>
        <taxon>Strongyloidea</taxon>
        <taxon>Metastrongylidae</taxon>
        <taxon>Dictyocaulus</taxon>
    </lineage>
</organism>
<reference evidence="3" key="2">
    <citation type="journal article" date="2016" name="Sci. Rep.">
        <title>Dictyocaulus viviparus genome, variome and transcriptome elucidate lungworm biology and support future intervention.</title>
        <authorList>
            <person name="McNulty S.N."/>
            <person name="Strube C."/>
            <person name="Rosa B.A."/>
            <person name="Martin J.C."/>
            <person name="Tyagi R."/>
            <person name="Choi Y.J."/>
            <person name="Wang Q."/>
            <person name="Hallsworth Pepin K."/>
            <person name="Zhang X."/>
            <person name="Ozersky P."/>
            <person name="Wilson R.K."/>
            <person name="Sternberg P.W."/>
            <person name="Gasser R.B."/>
            <person name="Mitreva M."/>
        </authorList>
    </citation>
    <scope>NUCLEOTIDE SEQUENCE [LARGE SCALE GENOMIC DNA]</scope>
    <source>
        <strain evidence="3">HannoverDv2000</strain>
    </source>
</reference>
<evidence type="ECO:0000313" key="2">
    <source>
        <dbReference type="EMBL" id="KJH44511.1"/>
    </source>
</evidence>
<dbReference type="SUPFAM" id="SSF100950">
    <property type="entry name" value="NagB/RpiA/CoA transferase-like"/>
    <property type="match status" value="1"/>
</dbReference>
<dbReference type="EMBL" id="KN716467">
    <property type="protein sequence ID" value="KJH44511.1"/>
    <property type="molecule type" value="Genomic_DNA"/>
</dbReference>
<dbReference type="Proteomes" id="UP000053766">
    <property type="component" value="Unassembled WGS sequence"/>
</dbReference>
<name>A0A0D8XQ57_DICVI</name>
<gene>
    <name evidence="2" type="ORF">DICVIV_09467</name>
</gene>
<dbReference type="PANTHER" id="PTHR21432:SF20">
    <property type="entry name" value="ACETYL-COA HYDROLASE"/>
    <property type="match status" value="1"/>
</dbReference>
<dbReference type="PANTHER" id="PTHR21432">
    <property type="entry name" value="ACETYL-COA HYDROLASE-RELATED"/>
    <property type="match status" value="1"/>
</dbReference>
<accession>A0A0D8XQ57</accession>
<dbReference type="AlphaFoldDB" id="A0A0D8XQ57"/>
<dbReference type="GO" id="GO:0006083">
    <property type="term" value="P:acetate metabolic process"/>
    <property type="evidence" value="ECO:0007669"/>
    <property type="project" value="InterPro"/>
</dbReference>
<dbReference type="InterPro" id="IPR037171">
    <property type="entry name" value="NagB/RpiA_transferase-like"/>
</dbReference>
<evidence type="ECO:0000313" key="3">
    <source>
        <dbReference type="Proteomes" id="UP000053766"/>
    </source>
</evidence>
<keyword evidence="2" id="KW-0808">Transferase</keyword>
<sequence length="250" mass="27712">MLYSKVSLRAICTTSAVRRVWSVYFDKYERTHPIHGKKPKFCDLNDAFTHIKSGDNVYVHGIAASPTPLLKGLCDYVKANDIKGLKLHHIHLEGETPWTAEDMRSRIRSNSLFTGVNLRNAVEEGIADFNSCFLQEIPLLFRKGAIKLNAALIHVSPPDAYGYCSLGTSVDTTRAAIGNADHNMPRTLGDGVIHSSNIDVVVEDHTFPLHERHVGEQNKEEQKIGKIIAENLVEDGATLQMGKILSIKIA</sequence>
<reference evidence="2 3" key="1">
    <citation type="submission" date="2013-11" db="EMBL/GenBank/DDBJ databases">
        <title>Draft genome of the bovine lungworm Dictyocaulus viviparus.</title>
        <authorList>
            <person name="Mitreva M."/>
        </authorList>
    </citation>
    <scope>NUCLEOTIDE SEQUENCE [LARGE SCALE GENOMIC DNA]</scope>
    <source>
        <strain evidence="2 3">HannoverDv2000</strain>
    </source>
</reference>
<dbReference type="InterPro" id="IPR046433">
    <property type="entry name" value="ActCoA_hydro"/>
</dbReference>
<dbReference type="Gene3D" id="3.40.1080.10">
    <property type="entry name" value="Glutaconate Coenzyme A-transferase"/>
    <property type="match status" value="1"/>
</dbReference>
<evidence type="ECO:0000259" key="1">
    <source>
        <dbReference type="Pfam" id="PF02550"/>
    </source>
</evidence>
<dbReference type="GO" id="GO:0005739">
    <property type="term" value="C:mitochondrion"/>
    <property type="evidence" value="ECO:0007669"/>
    <property type="project" value="TreeGrafter"/>
</dbReference>
<dbReference type="STRING" id="29172.A0A0D8XQ57"/>
<dbReference type="GO" id="GO:0008775">
    <property type="term" value="F:acetate CoA-transferase activity"/>
    <property type="evidence" value="ECO:0007669"/>
    <property type="project" value="InterPro"/>
</dbReference>
<keyword evidence="3" id="KW-1185">Reference proteome</keyword>
<dbReference type="Pfam" id="PF02550">
    <property type="entry name" value="AcetylCoA_hydro"/>
    <property type="match status" value="1"/>
</dbReference>
<proteinExistence type="predicted"/>